<organism evidence="1 2">
    <name type="scientific">Gossypium arboreum</name>
    <name type="common">Tree cotton</name>
    <name type="synonym">Gossypium nanking</name>
    <dbReference type="NCBI Taxonomy" id="29729"/>
    <lineage>
        <taxon>Eukaryota</taxon>
        <taxon>Viridiplantae</taxon>
        <taxon>Streptophyta</taxon>
        <taxon>Embryophyta</taxon>
        <taxon>Tracheophyta</taxon>
        <taxon>Spermatophyta</taxon>
        <taxon>Magnoliopsida</taxon>
        <taxon>eudicotyledons</taxon>
        <taxon>Gunneridae</taxon>
        <taxon>Pentapetalae</taxon>
        <taxon>rosids</taxon>
        <taxon>malvids</taxon>
        <taxon>Malvales</taxon>
        <taxon>Malvaceae</taxon>
        <taxon>Malvoideae</taxon>
        <taxon>Gossypium</taxon>
    </lineage>
</organism>
<gene>
    <name evidence="1" type="ORF">PVK06_017785</name>
</gene>
<dbReference type="Proteomes" id="UP001358586">
    <property type="component" value="Chromosome 5"/>
</dbReference>
<comment type="caution">
    <text evidence="1">The sequence shown here is derived from an EMBL/GenBank/DDBJ whole genome shotgun (WGS) entry which is preliminary data.</text>
</comment>
<reference evidence="1 2" key="1">
    <citation type="submission" date="2023-03" db="EMBL/GenBank/DDBJ databases">
        <title>WGS of Gossypium arboreum.</title>
        <authorList>
            <person name="Yu D."/>
        </authorList>
    </citation>
    <scope>NUCLEOTIDE SEQUENCE [LARGE SCALE GENOMIC DNA]</scope>
    <source>
        <tissue evidence="1">Leaf</tissue>
    </source>
</reference>
<proteinExistence type="predicted"/>
<sequence length="81" mass="8924">MEDLKVHDYLVGGSVCFGITLPLEHPTTSTAHWWKRPAVGILKCNVDGALFQDEHYSSFAVIVRDQTSAVIKGLVVGTPHY</sequence>
<protein>
    <submittedName>
        <fullName evidence="1">Uncharacterized protein</fullName>
    </submittedName>
</protein>
<dbReference type="EMBL" id="JARKNE010000005">
    <property type="protein sequence ID" value="KAK5833919.1"/>
    <property type="molecule type" value="Genomic_DNA"/>
</dbReference>
<name>A0ABR0Q3L1_GOSAR</name>
<evidence type="ECO:0000313" key="2">
    <source>
        <dbReference type="Proteomes" id="UP001358586"/>
    </source>
</evidence>
<accession>A0ABR0Q3L1</accession>
<keyword evidence="2" id="KW-1185">Reference proteome</keyword>
<evidence type="ECO:0000313" key="1">
    <source>
        <dbReference type="EMBL" id="KAK5833919.1"/>
    </source>
</evidence>